<feature type="transmembrane region" description="Helical" evidence="6">
    <location>
        <begin position="112"/>
        <end position="132"/>
    </location>
</feature>
<dbReference type="InterPro" id="IPR050638">
    <property type="entry name" value="AA-Vitamin_Transporters"/>
</dbReference>
<feature type="transmembrane region" description="Helical" evidence="6">
    <location>
        <begin position="195"/>
        <end position="215"/>
    </location>
</feature>
<gene>
    <name evidence="8" type="ORF">CBM2587_A10332</name>
</gene>
<name>A0A375BCQ6_9BURK</name>
<proteinExistence type="inferred from homology"/>
<evidence type="ECO:0000256" key="5">
    <source>
        <dbReference type="ARBA" id="ARBA00023136"/>
    </source>
</evidence>
<dbReference type="EMBL" id="OFSQ01000001">
    <property type="protein sequence ID" value="SOY41451.1"/>
    <property type="molecule type" value="Genomic_DNA"/>
</dbReference>
<feature type="transmembrane region" description="Helical" evidence="6">
    <location>
        <begin position="257"/>
        <end position="276"/>
    </location>
</feature>
<feature type="domain" description="EamA" evidence="7">
    <location>
        <begin position="166"/>
        <end position="297"/>
    </location>
</feature>
<evidence type="ECO:0000256" key="4">
    <source>
        <dbReference type="ARBA" id="ARBA00022989"/>
    </source>
</evidence>
<evidence type="ECO:0000313" key="8">
    <source>
        <dbReference type="EMBL" id="SOY41451.1"/>
    </source>
</evidence>
<evidence type="ECO:0000259" key="7">
    <source>
        <dbReference type="Pfam" id="PF00892"/>
    </source>
</evidence>
<dbReference type="Proteomes" id="UP000256780">
    <property type="component" value="Chromosome CBM2587_a"/>
</dbReference>
<feature type="transmembrane region" description="Helical" evidence="6">
    <location>
        <begin position="227"/>
        <end position="245"/>
    </location>
</feature>
<evidence type="ECO:0000256" key="6">
    <source>
        <dbReference type="SAM" id="Phobius"/>
    </source>
</evidence>
<feature type="transmembrane region" description="Helical" evidence="6">
    <location>
        <begin position="139"/>
        <end position="159"/>
    </location>
</feature>
<evidence type="ECO:0000256" key="3">
    <source>
        <dbReference type="ARBA" id="ARBA00022692"/>
    </source>
</evidence>
<comment type="subcellular location">
    <subcellularLocation>
        <location evidence="1">Membrane</location>
        <topology evidence="1">Multi-pass membrane protein</topology>
    </subcellularLocation>
</comment>
<sequence>MIYLDIKNIDMKANGNSTPAAAGPSLRDILLTGLAPAIWGSTYLVTSQWLPPGQPLLSGVIRALPAGLAMLAFGRQLPQGGWWWRAAVLGVLNIGFFQAMLFIAAYRLPGGVAATVGAIQPLIVVVLAWAWLGARPRPAAWMAGAGGLLGVALLVLGPAARLDAVGVAAAAAGAVSMAVGTVLTRHWRPPVSPLVLTAWQLCAGGLFLLPFALVLEPLPAHFTLANWLGYAWLSIVGAGFSYALWFRGVARMPSAAVAALGLLSPVSATVLGFLVLGQALTAVQAAGALLVLASVWLGQRAAAPATVARAQAA</sequence>
<protein>
    <submittedName>
        <fullName evidence="8">TRANSMEMBRANE PROTEIN, similar to pecM, Involved in pectinase, cellulase, and blue pigment regulation</fullName>
    </submittedName>
</protein>
<dbReference type="InterPro" id="IPR037185">
    <property type="entry name" value="EmrE-like"/>
</dbReference>
<dbReference type="AlphaFoldDB" id="A0A375BCQ6"/>
<keyword evidence="4 6" id="KW-1133">Transmembrane helix</keyword>
<feature type="transmembrane region" description="Helical" evidence="6">
    <location>
        <begin position="282"/>
        <end position="299"/>
    </location>
</feature>
<dbReference type="GO" id="GO:0016020">
    <property type="term" value="C:membrane"/>
    <property type="evidence" value="ECO:0007669"/>
    <property type="project" value="UniProtKB-SubCell"/>
</dbReference>
<dbReference type="SUPFAM" id="SSF103481">
    <property type="entry name" value="Multidrug resistance efflux transporter EmrE"/>
    <property type="match status" value="2"/>
</dbReference>
<dbReference type="PANTHER" id="PTHR32322">
    <property type="entry name" value="INNER MEMBRANE TRANSPORTER"/>
    <property type="match status" value="1"/>
</dbReference>
<reference evidence="8" key="1">
    <citation type="submission" date="2018-01" db="EMBL/GenBank/DDBJ databases">
        <authorList>
            <person name="Clerissi C."/>
        </authorList>
    </citation>
    <scope>NUCLEOTIDE SEQUENCE</scope>
    <source>
        <strain evidence="8">Cupriavidus sp. LMG 19464</strain>
    </source>
</reference>
<dbReference type="InterPro" id="IPR000620">
    <property type="entry name" value="EamA_dom"/>
</dbReference>
<feature type="domain" description="EamA" evidence="7">
    <location>
        <begin position="29"/>
        <end position="155"/>
    </location>
</feature>
<keyword evidence="5 6" id="KW-0472">Membrane</keyword>
<organism evidence="8">
    <name type="scientific">Cupriavidus taiwanensis</name>
    <dbReference type="NCBI Taxonomy" id="164546"/>
    <lineage>
        <taxon>Bacteria</taxon>
        <taxon>Pseudomonadati</taxon>
        <taxon>Pseudomonadota</taxon>
        <taxon>Betaproteobacteria</taxon>
        <taxon>Burkholderiales</taxon>
        <taxon>Burkholderiaceae</taxon>
        <taxon>Cupriavidus</taxon>
    </lineage>
</organism>
<comment type="similarity">
    <text evidence="2">Belongs to the EamA transporter family.</text>
</comment>
<dbReference type="Pfam" id="PF00892">
    <property type="entry name" value="EamA"/>
    <property type="match status" value="2"/>
</dbReference>
<feature type="transmembrane region" description="Helical" evidence="6">
    <location>
        <begin position="165"/>
        <end position="183"/>
    </location>
</feature>
<accession>A0A375BCQ6</accession>
<keyword evidence="3 6" id="KW-0812">Transmembrane</keyword>
<evidence type="ECO:0000256" key="2">
    <source>
        <dbReference type="ARBA" id="ARBA00007362"/>
    </source>
</evidence>
<comment type="caution">
    <text evidence="8">The sequence shown here is derived from an EMBL/GenBank/DDBJ whole genome shotgun (WGS) entry which is preliminary data.</text>
</comment>
<dbReference type="PANTHER" id="PTHR32322:SF2">
    <property type="entry name" value="EAMA DOMAIN-CONTAINING PROTEIN"/>
    <property type="match status" value="1"/>
</dbReference>
<feature type="transmembrane region" description="Helical" evidence="6">
    <location>
        <begin position="86"/>
        <end position="106"/>
    </location>
</feature>
<evidence type="ECO:0000256" key="1">
    <source>
        <dbReference type="ARBA" id="ARBA00004141"/>
    </source>
</evidence>